<dbReference type="Gene3D" id="3.30.40.10">
    <property type="entry name" value="Zinc/RING finger domain, C3HC4 (zinc finger)"/>
    <property type="match status" value="2"/>
</dbReference>
<feature type="compositionally biased region" description="Basic and acidic residues" evidence="8">
    <location>
        <begin position="507"/>
        <end position="530"/>
    </location>
</feature>
<dbReference type="InterPro" id="IPR008899">
    <property type="entry name" value="Znf_piccolo"/>
</dbReference>
<evidence type="ECO:0000256" key="7">
    <source>
        <dbReference type="ARBA" id="ARBA00034101"/>
    </source>
</evidence>
<feature type="compositionally biased region" description="Pro residues" evidence="8">
    <location>
        <begin position="358"/>
        <end position="367"/>
    </location>
</feature>
<dbReference type="InterPro" id="IPR013083">
    <property type="entry name" value="Znf_RING/FYVE/PHD"/>
</dbReference>
<feature type="compositionally biased region" description="Polar residues" evidence="8">
    <location>
        <begin position="282"/>
        <end position="294"/>
    </location>
</feature>
<feature type="compositionally biased region" description="Low complexity" evidence="8">
    <location>
        <begin position="753"/>
        <end position="768"/>
    </location>
</feature>
<dbReference type="GO" id="GO:1904071">
    <property type="term" value="P:presynaptic active zone assembly"/>
    <property type="evidence" value="ECO:0007669"/>
    <property type="project" value="TreeGrafter"/>
</dbReference>
<protein>
    <submittedName>
        <fullName evidence="10">Protein piccolo</fullName>
    </submittedName>
</protein>
<feature type="region of interest" description="Disordered" evidence="8">
    <location>
        <begin position="1"/>
        <end position="133"/>
    </location>
</feature>
<dbReference type="EMBL" id="KZ506624">
    <property type="protein sequence ID" value="PKU38892.1"/>
    <property type="molecule type" value="Genomic_DNA"/>
</dbReference>
<feature type="compositionally biased region" description="Polar residues" evidence="8">
    <location>
        <begin position="201"/>
        <end position="221"/>
    </location>
</feature>
<keyword evidence="2" id="KW-0677">Repeat</keyword>
<dbReference type="GO" id="GO:0008270">
    <property type="term" value="F:zinc ion binding"/>
    <property type="evidence" value="ECO:0007669"/>
    <property type="project" value="UniProtKB-KW"/>
</dbReference>
<evidence type="ECO:0000313" key="11">
    <source>
        <dbReference type="Proteomes" id="UP000233556"/>
    </source>
</evidence>
<dbReference type="Proteomes" id="UP000233556">
    <property type="component" value="Unassembled WGS sequence"/>
</dbReference>
<keyword evidence="11" id="KW-1185">Reference proteome</keyword>
<dbReference type="GO" id="GO:0035418">
    <property type="term" value="P:protein localization to synapse"/>
    <property type="evidence" value="ECO:0007669"/>
    <property type="project" value="TreeGrafter"/>
</dbReference>
<evidence type="ECO:0000256" key="1">
    <source>
        <dbReference type="ARBA" id="ARBA00022723"/>
    </source>
</evidence>
<dbReference type="GO" id="GO:0098982">
    <property type="term" value="C:GABA-ergic synapse"/>
    <property type="evidence" value="ECO:0007669"/>
    <property type="project" value="TreeGrafter"/>
</dbReference>
<dbReference type="PANTHER" id="PTHR14113">
    <property type="entry name" value="PICCOLO/BASSOON"/>
    <property type="match status" value="1"/>
</dbReference>
<feature type="compositionally biased region" description="Low complexity" evidence="8">
    <location>
        <begin position="326"/>
        <end position="357"/>
    </location>
</feature>
<feature type="compositionally biased region" description="Low complexity" evidence="8">
    <location>
        <begin position="14"/>
        <end position="23"/>
    </location>
</feature>
<feature type="compositionally biased region" description="Basic and acidic residues" evidence="8">
    <location>
        <begin position="796"/>
        <end position="828"/>
    </location>
</feature>
<name>A0A2I0TYP1_LIMLA</name>
<feature type="compositionally biased region" description="Polar residues" evidence="8">
    <location>
        <begin position="301"/>
        <end position="317"/>
    </location>
</feature>
<proteinExistence type="predicted"/>
<evidence type="ECO:0000256" key="6">
    <source>
        <dbReference type="ARBA" id="ARBA00023273"/>
    </source>
</evidence>
<evidence type="ECO:0000313" key="10">
    <source>
        <dbReference type="EMBL" id="PKU38892.1"/>
    </source>
</evidence>
<keyword evidence="4" id="KW-0862">Zinc</keyword>
<evidence type="ECO:0000259" key="9">
    <source>
        <dbReference type="Pfam" id="PF05715"/>
    </source>
</evidence>
<sequence>MGNEASLEGGEGLGAFPEGAAAAGDGGGPTAPLERLVPAGVEADLSQLSEEERRQIAAVIHPEIDTTHHPRQPGKPPDPGPPSLSKSRTVDVLKTEQRAPGRSPSSISLKESKSRTDFKEDQKPSMMPSFLSDANPLSAVTSVVNKFNPFDLISDSDAGHEEAGRKQKVTQKEQGKPEEQRGLAKHLAQQQSPKSAVQQQGPVRSTPQTTESSKPVPQQQPGEPKQVQKPGPGHPADSKLEQAKQPPQQRGAQKSQSQQLEPTKPIQQQTSAKPSAGPTKPSPQQADNARTSSQAPPPTKPSSQQPGPVKQPSQQPARQGGPVKPSPQQTGPPKQPSQQPGPEKPSAQQAGPAKQPSQPGPGKPPPQQTGLVKQMPPQAAPTKPSSQTAGATKPPAQQPGLTKPPGQQPGPEKPSQQKQTGATQPAESASKKTFCPLCTTTELLLHTPEKANYNTCTQCHTVVCSLCGFNPNPHITEVLAEDCTYRECEDVCIDGGFVYLPKALLDGGKKTDPTPKSDQAKPTQAEDKQKQPSAQKPMMDTVPTSAPPGPKQDSTGPRPPPTQQKVTDSPKPEVAKPSQDTHPAGDKPDSKPLPQVSRQKSDPKLVSQPGARPDAKTQKPGEPMQAKDDPKKLQTKPSPKPDIKPAPKGPQGGAGPKPAQMAPQPQPPQKTPEQSRRFSLNLGGITDAPKPQPTTPQETVTGKLFGFGASIFSQASNLISTAGQPGSQTSAPPPPGPAAKQPQPPSQPPAPQAAPKEAAQAQPLPKAVPVKKEAKPLMTEKSEPSKADSVSTTKGSDLEKKPGLAKDSRPQAAEAKKPAGLSEPEKASQPKVSCPLCKTGLNIGSKDPPNFNTCTECKKVVCNLCGFNPMPHIAEVSDGVCIYPVFLPAGSLCCEDQSVADF</sequence>
<evidence type="ECO:0000256" key="4">
    <source>
        <dbReference type="ARBA" id="ARBA00022833"/>
    </source>
</evidence>
<organism evidence="10 11">
    <name type="scientific">Limosa lapponica baueri</name>
    <dbReference type="NCBI Taxonomy" id="1758121"/>
    <lineage>
        <taxon>Eukaryota</taxon>
        <taxon>Metazoa</taxon>
        <taxon>Chordata</taxon>
        <taxon>Craniata</taxon>
        <taxon>Vertebrata</taxon>
        <taxon>Euteleostomi</taxon>
        <taxon>Archelosauria</taxon>
        <taxon>Archosauria</taxon>
        <taxon>Dinosauria</taxon>
        <taxon>Saurischia</taxon>
        <taxon>Theropoda</taxon>
        <taxon>Coelurosauria</taxon>
        <taxon>Aves</taxon>
        <taxon>Neognathae</taxon>
        <taxon>Neoaves</taxon>
        <taxon>Charadriiformes</taxon>
        <taxon>Scolopacidae</taxon>
        <taxon>Limosa</taxon>
    </lineage>
</organism>
<feature type="compositionally biased region" description="Pro residues" evidence="8">
    <location>
        <begin position="73"/>
        <end position="82"/>
    </location>
</feature>
<feature type="compositionally biased region" description="Low complexity" evidence="8">
    <location>
        <begin position="188"/>
        <end position="200"/>
    </location>
</feature>
<keyword evidence="3" id="KW-0863">Zinc-finger</keyword>
<feature type="compositionally biased region" description="Pro residues" evidence="8">
    <location>
        <begin position="731"/>
        <end position="752"/>
    </location>
</feature>
<dbReference type="SUPFAM" id="SSF57903">
    <property type="entry name" value="FYVE/PHD zinc finger"/>
    <property type="match status" value="1"/>
</dbReference>
<feature type="domain" description="Zinc finger piccolo-type" evidence="9">
    <location>
        <begin position="434"/>
        <end position="478"/>
    </location>
</feature>
<accession>A0A2I0TYP1</accession>
<evidence type="ECO:0000256" key="2">
    <source>
        <dbReference type="ARBA" id="ARBA00022737"/>
    </source>
</evidence>
<feature type="region of interest" description="Disordered" evidence="8">
    <location>
        <begin position="506"/>
        <end position="702"/>
    </location>
</feature>
<dbReference type="InterPro" id="IPR011011">
    <property type="entry name" value="Znf_FYVE_PHD"/>
</dbReference>
<feature type="compositionally biased region" description="Basic and acidic residues" evidence="8">
    <location>
        <begin position="88"/>
        <end position="99"/>
    </location>
</feature>
<dbReference type="PANTHER" id="PTHR14113:SF6">
    <property type="entry name" value="PROTEIN PICCOLO"/>
    <property type="match status" value="1"/>
</dbReference>
<dbReference type="GO" id="GO:0048788">
    <property type="term" value="C:cytoskeleton of presynaptic active zone"/>
    <property type="evidence" value="ECO:0007669"/>
    <property type="project" value="TreeGrafter"/>
</dbReference>
<dbReference type="Pfam" id="PF05715">
    <property type="entry name" value="zf-piccolo"/>
    <property type="match status" value="2"/>
</dbReference>
<keyword evidence="1" id="KW-0479">Metal-binding</keyword>
<dbReference type="AlphaFoldDB" id="A0A2I0TYP1"/>
<evidence type="ECO:0000256" key="5">
    <source>
        <dbReference type="ARBA" id="ARBA00023018"/>
    </source>
</evidence>
<dbReference type="InterPro" id="IPR052098">
    <property type="entry name" value="Presynaptic_Scaffold_Bsn/Pclo"/>
</dbReference>
<feature type="compositionally biased region" description="Basic and acidic residues" evidence="8">
    <location>
        <begin position="613"/>
        <end position="632"/>
    </location>
</feature>
<feature type="compositionally biased region" description="Basic and acidic residues" evidence="8">
    <location>
        <begin position="110"/>
        <end position="123"/>
    </location>
</feature>
<evidence type="ECO:0000256" key="8">
    <source>
        <dbReference type="SAM" id="MobiDB-lite"/>
    </source>
</evidence>
<dbReference type="GO" id="GO:0030424">
    <property type="term" value="C:axon"/>
    <property type="evidence" value="ECO:0007669"/>
    <property type="project" value="TreeGrafter"/>
</dbReference>
<feature type="region of interest" description="Disordered" evidence="8">
    <location>
        <begin position="150"/>
        <end position="430"/>
    </location>
</feature>
<dbReference type="OrthoDB" id="67700at2759"/>
<dbReference type="GO" id="GO:0098882">
    <property type="term" value="F:structural constituent of presynaptic active zone"/>
    <property type="evidence" value="ECO:0007669"/>
    <property type="project" value="TreeGrafter"/>
</dbReference>
<dbReference type="GO" id="GO:0098978">
    <property type="term" value="C:glutamatergic synapse"/>
    <property type="evidence" value="ECO:0007669"/>
    <property type="project" value="TreeGrafter"/>
</dbReference>
<comment type="subcellular location">
    <subcellularLocation>
        <location evidence="7">Presynaptic active zone</location>
    </subcellularLocation>
</comment>
<evidence type="ECO:0000256" key="3">
    <source>
        <dbReference type="ARBA" id="ARBA00022771"/>
    </source>
</evidence>
<keyword evidence="5" id="KW-0770">Synapse</keyword>
<feature type="compositionally biased region" description="Basic and acidic residues" evidence="8">
    <location>
        <begin position="157"/>
        <end position="182"/>
    </location>
</feature>
<feature type="region of interest" description="Disordered" evidence="8">
    <location>
        <begin position="716"/>
        <end position="831"/>
    </location>
</feature>
<gene>
    <name evidence="10" type="ORF">llap_10806</name>
</gene>
<feature type="domain" description="Zinc finger piccolo-type" evidence="9">
    <location>
        <begin position="833"/>
        <end position="882"/>
    </location>
</feature>
<feature type="compositionally biased region" description="Low complexity" evidence="8">
    <location>
        <begin position="248"/>
        <end position="259"/>
    </location>
</feature>
<reference evidence="11" key="2">
    <citation type="submission" date="2017-12" db="EMBL/GenBank/DDBJ databases">
        <title>Genome sequence of the Bar-tailed Godwit (Limosa lapponica baueri).</title>
        <authorList>
            <person name="Lima N.C.B."/>
            <person name="Parody-Merino A.M."/>
            <person name="Battley P.F."/>
            <person name="Fidler A.E."/>
            <person name="Prosdocimi F."/>
        </authorList>
    </citation>
    <scope>NUCLEOTIDE SEQUENCE [LARGE SCALE GENOMIC DNA]</scope>
</reference>
<keyword evidence="6" id="KW-0966">Cell projection</keyword>
<feature type="compositionally biased region" description="Basic and acidic residues" evidence="8">
    <location>
        <begin position="770"/>
        <end position="786"/>
    </location>
</feature>
<reference evidence="11" key="1">
    <citation type="submission" date="2017-11" db="EMBL/GenBank/DDBJ databases">
        <authorList>
            <person name="Lima N.C."/>
            <person name="Parody-Merino A.M."/>
            <person name="Battley P.F."/>
            <person name="Fidler A.E."/>
            <person name="Prosdocimi F."/>
        </authorList>
    </citation>
    <scope>NUCLEOTIDE SEQUENCE [LARGE SCALE GENOMIC DNA]</scope>
</reference>